<protein>
    <submittedName>
        <fullName evidence="2">Uncharacterized protein</fullName>
    </submittedName>
</protein>
<proteinExistence type="predicted"/>
<keyword evidence="1" id="KW-0472">Membrane</keyword>
<keyword evidence="1" id="KW-1133">Transmembrane helix</keyword>
<evidence type="ECO:0000313" key="2">
    <source>
        <dbReference type="EMBL" id="KHN15568.1"/>
    </source>
</evidence>
<dbReference type="AlphaFoldDB" id="A0A0B2Q671"/>
<name>A0A0B2Q671_GLYSO</name>
<sequence length="107" mass="11994">MLPFTDLSPSPNVHAFFFPFSSLPSPPDLPSSFHLLFFPCHSPSPPPSSFLSLPPSPCAALRRDRLRPSAATIRSHLQVSSFFFFNHLLSFSLISGFLFSIFFFQIC</sequence>
<keyword evidence="1" id="KW-0812">Transmembrane</keyword>
<accession>A0A0B2Q671</accession>
<gene>
    <name evidence="2" type="ORF">glysoja_039352</name>
</gene>
<evidence type="ECO:0000256" key="1">
    <source>
        <dbReference type="SAM" id="Phobius"/>
    </source>
</evidence>
<dbReference type="EMBL" id="KN660793">
    <property type="protein sequence ID" value="KHN15568.1"/>
    <property type="molecule type" value="Genomic_DNA"/>
</dbReference>
<organism evidence="2">
    <name type="scientific">Glycine soja</name>
    <name type="common">Wild soybean</name>
    <dbReference type="NCBI Taxonomy" id="3848"/>
    <lineage>
        <taxon>Eukaryota</taxon>
        <taxon>Viridiplantae</taxon>
        <taxon>Streptophyta</taxon>
        <taxon>Embryophyta</taxon>
        <taxon>Tracheophyta</taxon>
        <taxon>Spermatophyta</taxon>
        <taxon>Magnoliopsida</taxon>
        <taxon>eudicotyledons</taxon>
        <taxon>Gunneridae</taxon>
        <taxon>Pentapetalae</taxon>
        <taxon>rosids</taxon>
        <taxon>fabids</taxon>
        <taxon>Fabales</taxon>
        <taxon>Fabaceae</taxon>
        <taxon>Papilionoideae</taxon>
        <taxon>50 kb inversion clade</taxon>
        <taxon>NPAAA clade</taxon>
        <taxon>indigoferoid/millettioid clade</taxon>
        <taxon>Phaseoleae</taxon>
        <taxon>Glycine</taxon>
        <taxon>Glycine subgen. Soja</taxon>
    </lineage>
</organism>
<reference evidence="2" key="1">
    <citation type="submission" date="2014-07" db="EMBL/GenBank/DDBJ databases">
        <title>Identification of a novel salt tolerance gene in wild soybean by whole-genome sequencing.</title>
        <authorList>
            <person name="Lam H.-M."/>
            <person name="Qi X."/>
            <person name="Li M.-W."/>
            <person name="Liu X."/>
            <person name="Xie M."/>
            <person name="Ni M."/>
            <person name="Xu X."/>
        </authorList>
    </citation>
    <scope>NUCLEOTIDE SEQUENCE [LARGE SCALE GENOMIC DNA]</scope>
    <source>
        <tissue evidence="2">Root</tissue>
    </source>
</reference>
<dbReference type="Proteomes" id="UP000053555">
    <property type="component" value="Unassembled WGS sequence"/>
</dbReference>
<feature type="transmembrane region" description="Helical" evidence="1">
    <location>
        <begin position="84"/>
        <end position="104"/>
    </location>
</feature>